<sequence length="91" mass="10076">MGPTYHICYEKSEHDYFVFDHDLLVVPGYPWIGLVTSPSPLSLPKNHSVQGHAGTTTIRHDATSNKELDTPLSSSSAQPAIFMAFQLLFTD</sequence>
<evidence type="ECO:0000313" key="2">
    <source>
        <dbReference type="EMBL" id="KAK9222848.1"/>
    </source>
</evidence>
<evidence type="ECO:0000313" key="3">
    <source>
        <dbReference type="Proteomes" id="UP001428341"/>
    </source>
</evidence>
<dbReference type="AlphaFoldDB" id="A0AAP0MT47"/>
<name>A0AAP0MT47_9ROSI</name>
<proteinExistence type="predicted"/>
<reference evidence="2 3" key="1">
    <citation type="submission" date="2024-05" db="EMBL/GenBank/DDBJ databases">
        <title>Haplotype-resolved chromosome-level genome assembly of Huyou (Citrus changshanensis).</title>
        <authorList>
            <person name="Miao C."/>
            <person name="Chen W."/>
            <person name="Wu Y."/>
            <person name="Wang L."/>
            <person name="Zhao S."/>
            <person name="Grierson D."/>
            <person name="Xu C."/>
            <person name="Chen K."/>
        </authorList>
    </citation>
    <scope>NUCLEOTIDE SEQUENCE [LARGE SCALE GENOMIC DNA]</scope>
    <source>
        <strain evidence="2">01-14</strain>
        <tissue evidence="2">Leaf</tissue>
    </source>
</reference>
<evidence type="ECO:0000256" key="1">
    <source>
        <dbReference type="SAM" id="MobiDB-lite"/>
    </source>
</evidence>
<organism evidence="2 3">
    <name type="scientific">Citrus x changshan-huyou</name>
    <dbReference type="NCBI Taxonomy" id="2935761"/>
    <lineage>
        <taxon>Eukaryota</taxon>
        <taxon>Viridiplantae</taxon>
        <taxon>Streptophyta</taxon>
        <taxon>Embryophyta</taxon>
        <taxon>Tracheophyta</taxon>
        <taxon>Spermatophyta</taxon>
        <taxon>Magnoliopsida</taxon>
        <taxon>eudicotyledons</taxon>
        <taxon>Gunneridae</taxon>
        <taxon>Pentapetalae</taxon>
        <taxon>rosids</taxon>
        <taxon>malvids</taxon>
        <taxon>Sapindales</taxon>
        <taxon>Rutaceae</taxon>
        <taxon>Aurantioideae</taxon>
        <taxon>Citrus</taxon>
    </lineage>
</organism>
<keyword evidence="3" id="KW-1185">Reference proteome</keyword>
<feature type="compositionally biased region" description="Polar residues" evidence="1">
    <location>
        <begin position="45"/>
        <end position="57"/>
    </location>
</feature>
<feature type="compositionally biased region" description="Basic and acidic residues" evidence="1">
    <location>
        <begin position="58"/>
        <end position="69"/>
    </location>
</feature>
<protein>
    <submittedName>
        <fullName evidence="2">Uncharacterized protein</fullName>
    </submittedName>
</protein>
<dbReference type="EMBL" id="JBCGBO010000002">
    <property type="protein sequence ID" value="KAK9222848.1"/>
    <property type="molecule type" value="Genomic_DNA"/>
</dbReference>
<accession>A0AAP0MT47</accession>
<dbReference type="Proteomes" id="UP001428341">
    <property type="component" value="Unassembled WGS sequence"/>
</dbReference>
<comment type="caution">
    <text evidence="2">The sequence shown here is derived from an EMBL/GenBank/DDBJ whole genome shotgun (WGS) entry which is preliminary data.</text>
</comment>
<gene>
    <name evidence="2" type="ORF">WN944_011288</name>
</gene>
<feature type="region of interest" description="Disordered" evidence="1">
    <location>
        <begin position="45"/>
        <end position="75"/>
    </location>
</feature>